<organism evidence="1 2">
    <name type="scientific">Caenorhabditis nigoni</name>
    <dbReference type="NCBI Taxonomy" id="1611254"/>
    <lineage>
        <taxon>Eukaryota</taxon>
        <taxon>Metazoa</taxon>
        <taxon>Ecdysozoa</taxon>
        <taxon>Nematoda</taxon>
        <taxon>Chromadorea</taxon>
        <taxon>Rhabditida</taxon>
        <taxon>Rhabditina</taxon>
        <taxon>Rhabditomorpha</taxon>
        <taxon>Rhabditoidea</taxon>
        <taxon>Rhabditidae</taxon>
        <taxon>Peloderinae</taxon>
        <taxon>Caenorhabditis</taxon>
    </lineage>
</organism>
<proteinExistence type="predicted"/>
<dbReference type="GO" id="GO:1902042">
    <property type="term" value="P:negative regulation of extrinsic apoptotic signaling pathway via death domain receptors"/>
    <property type="evidence" value="ECO:0007669"/>
    <property type="project" value="TreeGrafter"/>
</dbReference>
<evidence type="ECO:0000313" key="1">
    <source>
        <dbReference type="EMBL" id="PIC37422.1"/>
    </source>
</evidence>
<keyword evidence="2" id="KW-1185">Reference proteome</keyword>
<evidence type="ECO:0000313" key="2">
    <source>
        <dbReference type="Proteomes" id="UP000230233"/>
    </source>
</evidence>
<dbReference type="Gene3D" id="3.80.10.10">
    <property type="entry name" value="Ribonuclease Inhibitor"/>
    <property type="match status" value="1"/>
</dbReference>
<dbReference type="EMBL" id="PDUG01000004">
    <property type="protein sequence ID" value="PIC37422.1"/>
    <property type="molecule type" value="Genomic_DNA"/>
</dbReference>
<gene>
    <name evidence="1" type="primary">Cnig_chr_IV.g16057</name>
    <name evidence="1" type="ORF">B9Z55_016057</name>
</gene>
<comment type="caution">
    <text evidence="1">The sequence shown here is derived from an EMBL/GenBank/DDBJ whole genome shotgun (WGS) entry which is preliminary data.</text>
</comment>
<dbReference type="InterPro" id="IPR032675">
    <property type="entry name" value="LRR_dom_sf"/>
</dbReference>
<dbReference type="OrthoDB" id="663146at2759"/>
<protein>
    <submittedName>
        <fullName evidence="1">Uncharacterized protein</fullName>
    </submittedName>
</protein>
<dbReference type="Proteomes" id="UP000230233">
    <property type="component" value="Chromosome IV"/>
</dbReference>
<dbReference type="AlphaFoldDB" id="A0A2G5UD03"/>
<dbReference type="SUPFAM" id="SSF52047">
    <property type="entry name" value="RNI-like"/>
    <property type="match status" value="1"/>
</dbReference>
<reference evidence="2" key="1">
    <citation type="submission" date="2017-10" db="EMBL/GenBank/DDBJ databases">
        <title>Rapid genome shrinkage in a self-fertile nematode reveals novel sperm competition proteins.</title>
        <authorList>
            <person name="Yin D."/>
            <person name="Schwarz E.M."/>
            <person name="Thomas C.G."/>
            <person name="Felde R.L."/>
            <person name="Korf I.F."/>
            <person name="Cutter A.D."/>
            <person name="Schartner C.M."/>
            <person name="Ralston E.J."/>
            <person name="Meyer B.J."/>
            <person name="Haag E.S."/>
        </authorList>
    </citation>
    <scope>NUCLEOTIDE SEQUENCE [LARGE SCALE GENOMIC DNA]</scope>
    <source>
        <strain evidence="2">JU1422</strain>
    </source>
</reference>
<name>A0A2G5UD03_9PELO</name>
<dbReference type="PANTHER" id="PTHR13088">
    <property type="entry name" value="FAS APOPTOTIC INHIBITORY MOLECULE FAIM"/>
    <property type="match status" value="1"/>
</dbReference>
<accession>A0A2G5UD03</accession>
<dbReference type="InterPro" id="IPR010695">
    <property type="entry name" value="FAIM1"/>
</dbReference>
<dbReference type="PANTHER" id="PTHR13088:SF3">
    <property type="entry name" value="FAS APOPTOTIC INHIBITORY MOLECULE 1"/>
    <property type="match status" value="1"/>
</dbReference>
<sequence length="704" mass="81891">MPMSAVNKEIAIQILTDPNGAKDMPRVHEREDANEIFRFIYNSGWEITKDITALIARKLQVSVMFLSRRGDLNKLVNMMQRLQLRVLVIKYAETEPPMSIMDFMNSFVNPPTRDGLRELSLDNSNFEFPENWILKLHQLVPFLVSLSLKNIPLPRNEFLNICNKYKKLESLDLHGSGVTSLQGIRHLRELQVLLLGGTRIESSQAMMDVFELPKLRVLNLGLYDPKKYPPNSHTFSQNLKFFVACERTLPALEIIDCFQNAVDFGDIVKIVQSHNTLEAVGCLCISLKADRIPFFPGRGIKFLTAQSIDKCHEAFDFYNKHESFPNHIVLSKIFESLDEHFKPLWGEDLKRESERCLQKFFALRLEKIESKETDFASIWFLQLFINNDSPFDEFSPQQIKQIGQILLEVLKKNPSGETEMDHFIRYSAWFILVKFEMLSMDPQIERELFQLAVETIRKSQSFADLTFHGALCVFKRFIIEHNLGVERTNDDNSFKNHLIQMATSLNFAEVPMKYPKNLFYDFEFVIRNLCVLETEKESNEESILCQRKALGAIMQKAADFKEDLLLQEEMISNIIEFANHLDPKILIGHFNENDWAFKQTLYLLNVAEDHSHFQEITFTYLLKVMQCVFEDQLLLGESRILQTKPTVDSILDACVEYQKSEGANDLEIIKWMERQQDKPFVVEFAYWYMLAYEQENGGLRIPDS</sequence>